<feature type="domain" description="Tyr recombinase" evidence="6">
    <location>
        <begin position="173"/>
        <end position="374"/>
    </location>
</feature>
<evidence type="ECO:0000259" key="6">
    <source>
        <dbReference type="PROSITE" id="PS51898"/>
    </source>
</evidence>
<dbReference type="PANTHER" id="PTHR30349">
    <property type="entry name" value="PHAGE INTEGRASE-RELATED"/>
    <property type="match status" value="1"/>
</dbReference>
<dbReference type="GO" id="GO:0015074">
    <property type="term" value="P:DNA integration"/>
    <property type="evidence" value="ECO:0007669"/>
    <property type="project" value="UniProtKB-KW"/>
</dbReference>
<keyword evidence="3 5" id="KW-0238">DNA-binding</keyword>
<dbReference type="InterPro" id="IPR013762">
    <property type="entry name" value="Integrase-like_cat_sf"/>
</dbReference>
<dbReference type="Pfam" id="PF14659">
    <property type="entry name" value="Phage_int_SAM_3"/>
    <property type="match status" value="1"/>
</dbReference>
<gene>
    <name evidence="8" type="ordered locus">Acid_5994</name>
</gene>
<evidence type="ECO:0000256" key="5">
    <source>
        <dbReference type="PROSITE-ProRule" id="PRU01248"/>
    </source>
</evidence>
<dbReference type="STRING" id="234267.Acid_5994"/>
<reference evidence="8" key="1">
    <citation type="submission" date="2006-10" db="EMBL/GenBank/DDBJ databases">
        <title>Complete sequence of Solibacter usitatus Ellin6076.</title>
        <authorList>
            <consortium name="US DOE Joint Genome Institute"/>
            <person name="Copeland A."/>
            <person name="Lucas S."/>
            <person name="Lapidus A."/>
            <person name="Barry K."/>
            <person name="Detter J.C."/>
            <person name="Glavina del Rio T."/>
            <person name="Hammon N."/>
            <person name="Israni S."/>
            <person name="Dalin E."/>
            <person name="Tice H."/>
            <person name="Pitluck S."/>
            <person name="Thompson L.S."/>
            <person name="Brettin T."/>
            <person name="Bruce D."/>
            <person name="Han C."/>
            <person name="Tapia R."/>
            <person name="Gilna P."/>
            <person name="Schmutz J."/>
            <person name="Larimer F."/>
            <person name="Land M."/>
            <person name="Hauser L."/>
            <person name="Kyrpides N."/>
            <person name="Mikhailova N."/>
            <person name="Janssen P.H."/>
            <person name="Kuske C.R."/>
            <person name="Richardson P."/>
        </authorList>
    </citation>
    <scope>NUCLEOTIDE SEQUENCE</scope>
    <source>
        <strain evidence="8">Ellin6076</strain>
    </source>
</reference>
<dbReference type="InterPro" id="IPR050090">
    <property type="entry name" value="Tyrosine_recombinase_XerCD"/>
</dbReference>
<dbReference type="InterPro" id="IPR044068">
    <property type="entry name" value="CB"/>
</dbReference>
<dbReference type="InParanoid" id="Q01TT5"/>
<feature type="domain" description="Core-binding (CB)" evidence="7">
    <location>
        <begin position="68"/>
        <end position="152"/>
    </location>
</feature>
<dbReference type="CDD" id="cd01189">
    <property type="entry name" value="INT_ICEBs1_C_like"/>
    <property type="match status" value="1"/>
</dbReference>
<sequence length="406" mass="45501">MPRKNRSDGEGSVFQRGDGWVAQVSIRDREGKRHRITRSAATQNEARKLLTKLKGKQDSHTLIIGGRGTLRDWLNEWLELFIKPNRAPKTYKSYHDLLKQHVPENVGSIPLSRVAQQPETFQALFVSIAQDGLGRTSQLLRAVLRSSLNRAVKLKRLESNPILGTDAVGFVSGETAVFSGEQGKQFLKTAEGERLGALFVTALSLGLRKGELTGLREEDLDLEGRTIEVRRQLQWIKLPGDEEGRWVERAPKKGSQRTLPITETIYRFVIRHLAQRNAEALAAGESWKDSGYLFVSPNGAPLHERNISEAFHLACDHAGVPRIRFHDTRHSCGTLLHLQGADPFIIQKVLGHSQLSTTRRYTHTPIEVTRPALARLESLFDSTEKESEKTLVANSVANRPKVIKSN</sequence>
<dbReference type="HOGENOM" id="CLU_027562_17_1_0"/>
<dbReference type="GO" id="GO:0006310">
    <property type="term" value="P:DNA recombination"/>
    <property type="evidence" value="ECO:0007669"/>
    <property type="project" value="UniProtKB-KW"/>
</dbReference>
<accession>Q01TT5</accession>
<dbReference type="GO" id="GO:0003677">
    <property type="term" value="F:DNA binding"/>
    <property type="evidence" value="ECO:0007669"/>
    <property type="project" value="UniProtKB-UniRule"/>
</dbReference>
<dbReference type="PROSITE" id="PS51898">
    <property type="entry name" value="TYR_RECOMBINASE"/>
    <property type="match status" value="1"/>
</dbReference>
<evidence type="ECO:0000256" key="1">
    <source>
        <dbReference type="ARBA" id="ARBA00008857"/>
    </source>
</evidence>
<dbReference type="KEGG" id="sus:Acid_5994"/>
<evidence type="ECO:0000259" key="7">
    <source>
        <dbReference type="PROSITE" id="PS51900"/>
    </source>
</evidence>
<dbReference type="AlphaFoldDB" id="Q01TT5"/>
<evidence type="ECO:0000256" key="3">
    <source>
        <dbReference type="ARBA" id="ARBA00023125"/>
    </source>
</evidence>
<dbReference type="Gene3D" id="1.10.150.130">
    <property type="match status" value="1"/>
</dbReference>
<dbReference type="InterPro" id="IPR002104">
    <property type="entry name" value="Integrase_catalytic"/>
</dbReference>
<dbReference type="Gene3D" id="1.10.443.10">
    <property type="entry name" value="Intergrase catalytic core"/>
    <property type="match status" value="1"/>
</dbReference>
<evidence type="ECO:0000313" key="8">
    <source>
        <dbReference type="EMBL" id="ABJ86935.1"/>
    </source>
</evidence>
<dbReference type="EMBL" id="CP000473">
    <property type="protein sequence ID" value="ABJ86935.1"/>
    <property type="molecule type" value="Genomic_DNA"/>
</dbReference>
<dbReference type="InterPro" id="IPR011010">
    <property type="entry name" value="DNA_brk_join_enz"/>
</dbReference>
<proteinExistence type="inferred from homology"/>
<dbReference type="PROSITE" id="PS51900">
    <property type="entry name" value="CB"/>
    <property type="match status" value="1"/>
</dbReference>
<name>Q01TT5_SOLUE</name>
<dbReference type="InterPro" id="IPR004107">
    <property type="entry name" value="Integrase_SAM-like_N"/>
</dbReference>
<evidence type="ECO:0000256" key="4">
    <source>
        <dbReference type="ARBA" id="ARBA00023172"/>
    </source>
</evidence>
<protein>
    <submittedName>
        <fullName evidence="8">Phage integrase family protein</fullName>
    </submittedName>
</protein>
<dbReference type="PANTHER" id="PTHR30349:SF41">
    <property type="entry name" value="INTEGRASE_RECOMBINASE PROTEIN MJ0367-RELATED"/>
    <property type="match status" value="1"/>
</dbReference>
<keyword evidence="4" id="KW-0233">DNA recombination</keyword>
<dbReference type="Pfam" id="PF00589">
    <property type="entry name" value="Phage_integrase"/>
    <property type="match status" value="1"/>
</dbReference>
<dbReference type="InterPro" id="IPR010998">
    <property type="entry name" value="Integrase_recombinase_N"/>
</dbReference>
<dbReference type="SUPFAM" id="SSF56349">
    <property type="entry name" value="DNA breaking-rejoining enzymes"/>
    <property type="match status" value="1"/>
</dbReference>
<dbReference type="eggNOG" id="COG0582">
    <property type="taxonomic scope" value="Bacteria"/>
</dbReference>
<evidence type="ECO:0000256" key="2">
    <source>
        <dbReference type="ARBA" id="ARBA00022908"/>
    </source>
</evidence>
<keyword evidence="2" id="KW-0229">DNA integration</keyword>
<organism evidence="8">
    <name type="scientific">Solibacter usitatus (strain Ellin6076)</name>
    <dbReference type="NCBI Taxonomy" id="234267"/>
    <lineage>
        <taxon>Bacteria</taxon>
        <taxon>Pseudomonadati</taxon>
        <taxon>Acidobacteriota</taxon>
        <taxon>Terriglobia</taxon>
        <taxon>Bryobacterales</taxon>
        <taxon>Solibacteraceae</taxon>
        <taxon>Candidatus Solibacter</taxon>
    </lineage>
</organism>
<comment type="similarity">
    <text evidence="1">Belongs to the 'phage' integrase family.</text>
</comment>